<feature type="compositionally biased region" description="Low complexity" evidence="3">
    <location>
        <begin position="150"/>
        <end position="164"/>
    </location>
</feature>
<reference evidence="6" key="1">
    <citation type="submission" date="2015-09" db="EMBL/GenBank/DDBJ databases">
        <authorList>
            <consortium name="Pathogen Informatics"/>
        </authorList>
    </citation>
    <scope>NUCLEOTIDE SEQUENCE [LARGE SCALE GENOMIC DNA]</scope>
    <source>
        <strain evidence="6">Lake Konstanz</strain>
    </source>
</reference>
<feature type="region of interest" description="Disordered" evidence="3">
    <location>
        <begin position="146"/>
        <end position="171"/>
    </location>
</feature>
<dbReference type="PROSITE" id="PS50125">
    <property type="entry name" value="GUANYLATE_CYCLASE_2"/>
    <property type="match status" value="1"/>
</dbReference>
<dbReference type="InterPro" id="IPR029787">
    <property type="entry name" value="Nucleotide_cyclase"/>
</dbReference>
<dbReference type="EMBL" id="CYKH01000798">
    <property type="protein sequence ID" value="CUG41826.1"/>
    <property type="molecule type" value="Genomic_DNA"/>
</dbReference>
<dbReference type="GO" id="GO:0005524">
    <property type="term" value="F:ATP binding"/>
    <property type="evidence" value="ECO:0007669"/>
    <property type="project" value="UniProtKB-KW"/>
</dbReference>
<dbReference type="GO" id="GO:0005737">
    <property type="term" value="C:cytoplasm"/>
    <property type="evidence" value="ECO:0007669"/>
    <property type="project" value="TreeGrafter"/>
</dbReference>
<evidence type="ECO:0000256" key="1">
    <source>
        <dbReference type="ARBA" id="ARBA00022741"/>
    </source>
</evidence>
<evidence type="ECO:0000259" key="4">
    <source>
        <dbReference type="PROSITE" id="PS50125"/>
    </source>
</evidence>
<feature type="non-terminal residue" evidence="5">
    <location>
        <position position="329"/>
    </location>
</feature>
<dbReference type="Gene3D" id="3.30.70.1230">
    <property type="entry name" value="Nucleotide cyclase"/>
    <property type="match status" value="1"/>
</dbReference>
<dbReference type="VEuPathDB" id="TriTrypDB:BSAL_79120"/>
<dbReference type="GO" id="GO:0004016">
    <property type="term" value="F:adenylate cyclase activity"/>
    <property type="evidence" value="ECO:0007669"/>
    <property type="project" value="TreeGrafter"/>
</dbReference>
<sequence>MISRPFVKAAIDRVHESQAPLRGTKRHQPAVVDDASILFAVVRELGLASISFEDVNDIFHQILKNKVDAPFVSDEPTVTLDELCEWIETISALNDAYSAPNHRTAHRRLSPSLDSVKLPIIASGESTCSMTTSGTAMSRISLPTALQPLTTSDTATSPSSSAGSETRDRSTVHEALAQLHLSQEVHDAMASKTSSDIFLSLSSKQFSDVLSKLILETVTKPEGSERSLINKTSGKSSQERRTLAFSSALALRHVGSGTGASMGILGTLLFVDISGYSAVTNAIEGMGAHALSSVVNGYLEKIVRVIRANGGDVVKFAGDALLAVWCTEP</sequence>
<name>A0A0S4J6F5_BODSA</name>
<keyword evidence="1" id="KW-0547">Nucleotide-binding</keyword>
<evidence type="ECO:0000313" key="6">
    <source>
        <dbReference type="Proteomes" id="UP000051952"/>
    </source>
</evidence>
<evidence type="ECO:0000313" key="5">
    <source>
        <dbReference type="EMBL" id="CUG41826.1"/>
    </source>
</evidence>
<evidence type="ECO:0000256" key="2">
    <source>
        <dbReference type="ARBA" id="ARBA00022840"/>
    </source>
</evidence>
<dbReference type="PANTHER" id="PTHR16305:SF28">
    <property type="entry name" value="GUANYLATE CYCLASE DOMAIN-CONTAINING PROTEIN"/>
    <property type="match status" value="1"/>
</dbReference>
<dbReference type="AlphaFoldDB" id="A0A0S4J6F5"/>
<dbReference type="Proteomes" id="UP000051952">
    <property type="component" value="Unassembled WGS sequence"/>
</dbReference>
<accession>A0A0S4J6F5</accession>
<dbReference type="InterPro" id="IPR001054">
    <property type="entry name" value="A/G_cyclase"/>
</dbReference>
<protein>
    <submittedName>
        <fullName evidence="5">Guanylate cyclase, putative</fullName>
    </submittedName>
</protein>
<dbReference type="GO" id="GO:0035556">
    <property type="term" value="P:intracellular signal transduction"/>
    <property type="evidence" value="ECO:0007669"/>
    <property type="project" value="InterPro"/>
</dbReference>
<gene>
    <name evidence="5" type="ORF">BSAL_79120</name>
</gene>
<dbReference type="OrthoDB" id="194468at2759"/>
<dbReference type="GO" id="GO:0009190">
    <property type="term" value="P:cyclic nucleotide biosynthetic process"/>
    <property type="evidence" value="ECO:0007669"/>
    <property type="project" value="InterPro"/>
</dbReference>
<evidence type="ECO:0000256" key="3">
    <source>
        <dbReference type="SAM" id="MobiDB-lite"/>
    </source>
</evidence>
<proteinExistence type="predicted"/>
<feature type="domain" description="Guanylate cyclase" evidence="4">
    <location>
        <begin position="267"/>
        <end position="329"/>
    </location>
</feature>
<dbReference type="SUPFAM" id="SSF55073">
    <property type="entry name" value="Nucleotide cyclase"/>
    <property type="match status" value="1"/>
</dbReference>
<dbReference type="PANTHER" id="PTHR16305">
    <property type="entry name" value="TESTICULAR SOLUBLE ADENYLYL CYCLASE"/>
    <property type="match status" value="1"/>
</dbReference>
<organism evidence="5 6">
    <name type="scientific">Bodo saltans</name>
    <name type="common">Flagellated protozoan</name>
    <dbReference type="NCBI Taxonomy" id="75058"/>
    <lineage>
        <taxon>Eukaryota</taxon>
        <taxon>Discoba</taxon>
        <taxon>Euglenozoa</taxon>
        <taxon>Kinetoplastea</taxon>
        <taxon>Metakinetoplastina</taxon>
        <taxon>Eubodonida</taxon>
        <taxon>Bodonidae</taxon>
        <taxon>Bodo</taxon>
    </lineage>
</organism>
<keyword evidence="2" id="KW-0067">ATP-binding</keyword>
<keyword evidence="6" id="KW-1185">Reference proteome</keyword>